<dbReference type="PANTHER" id="PTHR13060">
    <property type="entry name" value="SGT1 PROTEIN HSGT1 SUPPRESSOR OF GCR2"/>
    <property type="match status" value="1"/>
</dbReference>
<dbReference type="AlphaFoldDB" id="A0A6L2PKK5"/>
<dbReference type="PANTHER" id="PTHR13060:SF0">
    <property type="entry name" value="PROTEIN ECDYSONELESS HOMOLOG"/>
    <property type="match status" value="1"/>
</dbReference>
<keyword evidence="3" id="KW-1185">Reference proteome</keyword>
<dbReference type="InParanoid" id="A0A6L2PKK5"/>
<feature type="region of interest" description="Disordered" evidence="1">
    <location>
        <begin position="486"/>
        <end position="541"/>
    </location>
</feature>
<feature type="compositionally biased region" description="Polar residues" evidence="1">
    <location>
        <begin position="520"/>
        <end position="540"/>
    </location>
</feature>
<dbReference type="Proteomes" id="UP000502823">
    <property type="component" value="Unassembled WGS sequence"/>
</dbReference>
<dbReference type="GO" id="GO:0005634">
    <property type="term" value="C:nucleus"/>
    <property type="evidence" value="ECO:0007669"/>
    <property type="project" value="TreeGrafter"/>
</dbReference>
<name>A0A6L2PKK5_COPFO</name>
<evidence type="ECO:0000313" key="2">
    <source>
        <dbReference type="EMBL" id="GFG32896.1"/>
    </source>
</evidence>
<evidence type="ECO:0000313" key="3">
    <source>
        <dbReference type="Proteomes" id="UP000502823"/>
    </source>
</evidence>
<protein>
    <submittedName>
        <fullName evidence="2">Uncharacterized protein</fullName>
    </submittedName>
</protein>
<evidence type="ECO:0000256" key="1">
    <source>
        <dbReference type="SAM" id="MobiDB-lite"/>
    </source>
</evidence>
<sequence length="701" mass="78104">MTTECDDSFFCLNMAGVLESVREDFVEYYLFPREIEDIINANEERQQDVKAALSTVESIVRKYSQNYIWHKDPFSVSPIAAPLLSLSLEQNGKGPLPQHLYGSSHYGDNIEDEWFIVFLLLQLTKEIDGLVARVIDSDGEFLLIEAADYLPAWANPETCEQRVYLYQGNVHIVPMEQGNEQNSDLLSVRDAILQVRTLPQKTIASPAIQEAVQARIAGYPGKTADLLHRANAYVPVGVAALLKEKPNLISLAVLAFCNRDPIDMKACRAMCYFPPENRVLTSVLFTKCLYAMITHQKFNPDRRTGWNMPAPNSKDFNAHNLGVKLACGFEILVAQAKQLSQGDKQTQNLIDLDGGHGWSQYLNSLKKTGYFKDLLEGSKDYQSLLEKAQEYYINHRHSIHCEPTVGEEILDLLNSIEYDIEEFKRAESSLPPADDEKWLELCPKDLDAMLEERYGPKKFVETNRNSNPSDFSAQLAKFLNHMSGVDGAEYPGAQDASSEDEIPPVRPQRGIKKRKGKGVSFTTEVKNSEEGTSSPGSGNRISFDPDAFSCAVQNILDFVIPEDSWDLESEGSGMSSYEDELAMDLDQLKPGKGKKGKEPESELKQYMDQMDRELASSSMGQSFEKVKRNKPKGKVPVSSTASTEGDNFGDTEAFEPVDIDMNALKNILESYQSQMGGAGPAINMLGPMGIRLQSDPKSGTS</sequence>
<dbReference type="FunCoup" id="A0A6L2PKK5">
    <property type="interactions" value="2242"/>
</dbReference>
<gene>
    <name evidence="2" type="ORF">Cfor_01395</name>
</gene>
<comment type="caution">
    <text evidence="2">The sequence shown here is derived from an EMBL/GenBank/DDBJ whole genome shotgun (WGS) entry which is preliminary data.</text>
</comment>
<accession>A0A6L2PKK5</accession>
<proteinExistence type="predicted"/>
<feature type="region of interest" description="Disordered" evidence="1">
    <location>
        <begin position="616"/>
        <end position="653"/>
    </location>
</feature>
<dbReference type="Pfam" id="PF07093">
    <property type="entry name" value="SGT1"/>
    <property type="match status" value="1"/>
</dbReference>
<organism evidence="2 3">
    <name type="scientific">Coptotermes formosanus</name>
    <name type="common">Formosan subterranean termite</name>
    <dbReference type="NCBI Taxonomy" id="36987"/>
    <lineage>
        <taxon>Eukaryota</taxon>
        <taxon>Metazoa</taxon>
        <taxon>Ecdysozoa</taxon>
        <taxon>Arthropoda</taxon>
        <taxon>Hexapoda</taxon>
        <taxon>Insecta</taxon>
        <taxon>Pterygota</taxon>
        <taxon>Neoptera</taxon>
        <taxon>Polyneoptera</taxon>
        <taxon>Dictyoptera</taxon>
        <taxon>Blattodea</taxon>
        <taxon>Blattoidea</taxon>
        <taxon>Termitoidae</taxon>
        <taxon>Rhinotermitidae</taxon>
        <taxon>Coptotermes</taxon>
    </lineage>
</organism>
<dbReference type="EMBL" id="BLKM01008224">
    <property type="protein sequence ID" value="GFG32896.1"/>
    <property type="molecule type" value="Genomic_DNA"/>
</dbReference>
<dbReference type="OrthoDB" id="27237at2759"/>
<reference evidence="3" key="1">
    <citation type="submission" date="2020-01" db="EMBL/GenBank/DDBJ databases">
        <title>Draft genome sequence of the Termite Coptotermes fromosanus.</title>
        <authorList>
            <person name="Itakura S."/>
            <person name="Yosikawa Y."/>
            <person name="Umezawa K."/>
        </authorList>
    </citation>
    <scope>NUCLEOTIDE SEQUENCE [LARGE SCALE GENOMIC DNA]</scope>
</reference>
<dbReference type="InterPro" id="IPR010770">
    <property type="entry name" value="Ecd"/>
</dbReference>